<dbReference type="GO" id="GO:0005737">
    <property type="term" value="C:cytoplasm"/>
    <property type="evidence" value="ECO:0007669"/>
    <property type="project" value="InterPro"/>
</dbReference>
<dbReference type="Pfam" id="PF09285">
    <property type="entry name" value="Elong-fact-P_C"/>
    <property type="match status" value="1"/>
</dbReference>
<name>A0AAV5KZK4_9ROSI</name>
<comment type="similarity">
    <text evidence="1">Belongs to the elongation factor P family.</text>
</comment>
<dbReference type="SMART" id="SM00841">
    <property type="entry name" value="Elong-fact-P_C"/>
    <property type="match status" value="1"/>
</dbReference>
<comment type="caution">
    <text evidence="4">The sequence shown here is derived from an EMBL/GenBank/DDBJ whole genome shotgun (WGS) entry which is preliminary data.</text>
</comment>
<dbReference type="GO" id="GO:0003746">
    <property type="term" value="F:translation elongation factor activity"/>
    <property type="evidence" value="ECO:0007669"/>
    <property type="project" value="InterPro"/>
</dbReference>
<dbReference type="AlphaFoldDB" id="A0AAV5KZK4"/>
<feature type="domain" description="Translation elongation factor P/YeiP central" evidence="3">
    <location>
        <begin position="139"/>
        <end position="193"/>
    </location>
</feature>
<reference evidence="4 5" key="1">
    <citation type="journal article" date="2021" name="Commun. Biol.">
        <title>The genome of Shorea leprosula (Dipterocarpaceae) highlights the ecological relevance of drought in aseasonal tropical rainforests.</title>
        <authorList>
            <person name="Ng K.K.S."/>
            <person name="Kobayashi M.J."/>
            <person name="Fawcett J.A."/>
            <person name="Hatakeyama M."/>
            <person name="Paape T."/>
            <person name="Ng C.H."/>
            <person name="Ang C.C."/>
            <person name="Tnah L.H."/>
            <person name="Lee C.T."/>
            <person name="Nishiyama T."/>
            <person name="Sese J."/>
            <person name="O'Brien M.J."/>
            <person name="Copetti D."/>
            <person name="Mohd Noor M.I."/>
            <person name="Ong R.C."/>
            <person name="Putra M."/>
            <person name="Sireger I.Z."/>
            <person name="Indrioko S."/>
            <person name="Kosugi Y."/>
            <person name="Izuno A."/>
            <person name="Isagi Y."/>
            <person name="Lee S.L."/>
            <person name="Shimizu K.K."/>
        </authorList>
    </citation>
    <scope>NUCLEOTIDE SEQUENCE [LARGE SCALE GENOMIC DNA]</scope>
    <source>
        <strain evidence="4">214</strain>
    </source>
</reference>
<dbReference type="InterPro" id="IPR001059">
    <property type="entry name" value="Transl_elong_P/YeiP_cen"/>
</dbReference>
<accession>A0AAV5KZK4</accession>
<proteinExistence type="inferred from homology"/>
<dbReference type="Pfam" id="PF01132">
    <property type="entry name" value="EFP"/>
    <property type="match status" value="1"/>
</dbReference>
<organism evidence="4 5">
    <name type="scientific">Rubroshorea leprosula</name>
    <dbReference type="NCBI Taxonomy" id="152421"/>
    <lineage>
        <taxon>Eukaryota</taxon>
        <taxon>Viridiplantae</taxon>
        <taxon>Streptophyta</taxon>
        <taxon>Embryophyta</taxon>
        <taxon>Tracheophyta</taxon>
        <taxon>Spermatophyta</taxon>
        <taxon>Magnoliopsida</taxon>
        <taxon>eudicotyledons</taxon>
        <taxon>Gunneridae</taxon>
        <taxon>Pentapetalae</taxon>
        <taxon>rosids</taxon>
        <taxon>malvids</taxon>
        <taxon>Malvales</taxon>
        <taxon>Dipterocarpaceae</taxon>
        <taxon>Rubroshorea</taxon>
    </lineage>
</organism>
<dbReference type="Gene3D" id="2.40.50.140">
    <property type="entry name" value="Nucleic acid-binding proteins"/>
    <property type="match status" value="2"/>
</dbReference>
<gene>
    <name evidence="4" type="ORF">SLEP1_g39117</name>
</gene>
<dbReference type="GO" id="GO:0043043">
    <property type="term" value="P:peptide biosynthetic process"/>
    <property type="evidence" value="ECO:0007669"/>
    <property type="project" value="InterPro"/>
</dbReference>
<dbReference type="SMART" id="SM01185">
    <property type="entry name" value="EFP"/>
    <property type="match status" value="1"/>
</dbReference>
<dbReference type="InterPro" id="IPR013185">
    <property type="entry name" value="Transl_elong_KOW-like"/>
</dbReference>
<dbReference type="InterPro" id="IPR015365">
    <property type="entry name" value="Elong-fact-P_C"/>
</dbReference>
<evidence type="ECO:0008006" key="6">
    <source>
        <dbReference type="Google" id="ProtNLM"/>
    </source>
</evidence>
<evidence type="ECO:0000256" key="1">
    <source>
        <dbReference type="ARBA" id="ARBA00009479"/>
    </source>
</evidence>
<dbReference type="InterPro" id="IPR012340">
    <property type="entry name" value="NA-bd_OB-fold"/>
</dbReference>
<dbReference type="PANTHER" id="PTHR30053:SF14">
    <property type="entry name" value="TRANSLATION ELONGATION FACTOR KOW-LIKE DOMAIN-CONTAINING PROTEIN"/>
    <property type="match status" value="1"/>
</dbReference>
<keyword evidence="5" id="KW-1185">Reference proteome</keyword>
<evidence type="ECO:0000313" key="5">
    <source>
        <dbReference type="Proteomes" id="UP001054252"/>
    </source>
</evidence>
<dbReference type="Proteomes" id="UP001054252">
    <property type="component" value="Unassembled WGS sequence"/>
</dbReference>
<sequence>MNALRLSKKLFSRSLLCHTSSRTLTTISLSSLLSPSPSLSSPAFHRPSPAANGNVGSSLLRSPWSAIQNRGVKVNAINVRPGNVIEKTGRVYQVIGSEHRQRGRGGAMIQMELRDVDTGNKVSLRFGTEEPVERVFVEEKSFTCLYTENDTAFLIEPDTYEQLQVSLDIFGKSATYLKEEMKVRLQLFDGRPLSGSVPKHVTCTIKETQPSMKAVSITPRYVFHSVDACSVFILSLRFSIYYKCRYKKAVLDNGLTVQIPSYLETGEEVIINTEDNSFVGRSNK</sequence>
<dbReference type="EMBL" id="BPVZ01000086">
    <property type="protein sequence ID" value="GKV30290.1"/>
    <property type="molecule type" value="Genomic_DNA"/>
</dbReference>
<dbReference type="PANTHER" id="PTHR30053">
    <property type="entry name" value="ELONGATION FACTOR P"/>
    <property type="match status" value="1"/>
</dbReference>
<dbReference type="InterPro" id="IPR014722">
    <property type="entry name" value="Rib_uL2_dom2"/>
</dbReference>
<dbReference type="Gene3D" id="2.30.30.30">
    <property type="match status" value="1"/>
</dbReference>
<evidence type="ECO:0000259" key="3">
    <source>
        <dbReference type="SMART" id="SM01185"/>
    </source>
</evidence>
<evidence type="ECO:0000259" key="2">
    <source>
        <dbReference type="SMART" id="SM00841"/>
    </source>
</evidence>
<feature type="domain" description="Elongation factor P C-terminal" evidence="2">
    <location>
        <begin position="201"/>
        <end position="281"/>
    </location>
</feature>
<dbReference type="InterPro" id="IPR020599">
    <property type="entry name" value="Transl_elong_fac_P/YeiP"/>
</dbReference>
<evidence type="ECO:0000313" key="4">
    <source>
        <dbReference type="EMBL" id="GKV30290.1"/>
    </source>
</evidence>
<dbReference type="SUPFAM" id="SSF50249">
    <property type="entry name" value="Nucleic acid-binding proteins"/>
    <property type="match status" value="2"/>
</dbReference>
<dbReference type="InterPro" id="IPR008991">
    <property type="entry name" value="Translation_prot_SH3-like_sf"/>
</dbReference>
<protein>
    <recommendedName>
        <fullName evidence="6">Elongation factor P</fullName>
    </recommendedName>
</protein>
<dbReference type="Pfam" id="PF08207">
    <property type="entry name" value="EFP_N"/>
    <property type="match status" value="1"/>
</dbReference>
<dbReference type="SUPFAM" id="SSF50104">
    <property type="entry name" value="Translation proteins SH3-like domain"/>
    <property type="match status" value="1"/>
</dbReference>